<evidence type="ECO:0000256" key="6">
    <source>
        <dbReference type="ARBA" id="ARBA00023511"/>
    </source>
</evidence>
<dbReference type="SUPFAM" id="SSF52949">
    <property type="entry name" value="Macro domain-like"/>
    <property type="match status" value="1"/>
</dbReference>
<keyword evidence="17" id="KW-1185">Reference proteome</keyword>
<feature type="domain" description="Cytosol aminopeptidase" evidence="15">
    <location>
        <begin position="319"/>
        <end position="326"/>
    </location>
</feature>
<keyword evidence="5" id="KW-0378">Hydrolase</keyword>
<dbReference type="PROSITE" id="PS00631">
    <property type="entry name" value="CYTOSOL_AP"/>
    <property type="match status" value="1"/>
</dbReference>
<evidence type="ECO:0000313" key="17">
    <source>
        <dbReference type="Proteomes" id="UP001235939"/>
    </source>
</evidence>
<dbReference type="PANTHER" id="PTHR11963:SF23">
    <property type="entry name" value="CYTOSOL AMINOPEPTIDASE"/>
    <property type="match status" value="1"/>
</dbReference>
<dbReference type="Gene3D" id="3.40.630.10">
    <property type="entry name" value="Zn peptidases"/>
    <property type="match status" value="1"/>
</dbReference>
<dbReference type="Proteomes" id="UP001235939">
    <property type="component" value="Chromosome 05"/>
</dbReference>
<dbReference type="InterPro" id="IPR000819">
    <property type="entry name" value="Peptidase_M17_C"/>
</dbReference>
<name>A0ABY6KHN7_9ARAC</name>
<dbReference type="EC" id="3.4.13.23" evidence="7"/>
<dbReference type="Pfam" id="PF02789">
    <property type="entry name" value="Peptidase_M17_N"/>
    <property type="match status" value="1"/>
</dbReference>
<evidence type="ECO:0000256" key="4">
    <source>
        <dbReference type="ARBA" id="ARBA00022670"/>
    </source>
</evidence>
<evidence type="ECO:0000256" key="14">
    <source>
        <dbReference type="ARBA" id="ARBA00049107"/>
    </source>
</evidence>
<evidence type="ECO:0000256" key="10">
    <source>
        <dbReference type="ARBA" id="ARBA00030997"/>
    </source>
</evidence>
<evidence type="ECO:0000256" key="5">
    <source>
        <dbReference type="ARBA" id="ARBA00022801"/>
    </source>
</evidence>
<evidence type="ECO:0000256" key="12">
    <source>
        <dbReference type="ARBA" id="ARBA00045966"/>
    </source>
</evidence>
<dbReference type="InterPro" id="IPR043472">
    <property type="entry name" value="Macro_dom-like"/>
</dbReference>
<dbReference type="SUPFAM" id="SSF53187">
    <property type="entry name" value="Zn-dependent exopeptidases"/>
    <property type="match status" value="1"/>
</dbReference>
<protein>
    <recommendedName>
        <fullName evidence="2">Cytosol aminopeptidase</fullName>
        <ecNumber evidence="7">3.4.13.23</ecNumber>
    </recommendedName>
    <alternativeName>
        <fullName evidence="10">Cysteinylglycine-S-conjugate dipeptidase</fullName>
    </alternativeName>
    <alternativeName>
        <fullName evidence="11">Leucine aminopeptidase 3</fullName>
    </alternativeName>
    <alternativeName>
        <fullName evidence="9">Proline aminopeptidase</fullName>
    </alternativeName>
    <alternativeName>
        <fullName evidence="8">Prolyl aminopeptidase</fullName>
    </alternativeName>
</protein>
<evidence type="ECO:0000256" key="7">
    <source>
        <dbReference type="ARBA" id="ARBA00023625"/>
    </source>
</evidence>
<gene>
    <name evidence="16" type="ORF">LAZ67_5004001</name>
</gene>
<dbReference type="PRINTS" id="PR00481">
    <property type="entry name" value="LAMNOPPTDASE"/>
</dbReference>
<comment type="catalytic activity">
    <reaction evidence="14">
        <text>L-cysteinylglycine + H2O = L-cysteine + glycine</text>
        <dbReference type="Rhea" id="RHEA:28783"/>
        <dbReference type="ChEBI" id="CHEBI:15377"/>
        <dbReference type="ChEBI" id="CHEBI:35235"/>
        <dbReference type="ChEBI" id="CHEBI:57305"/>
        <dbReference type="ChEBI" id="CHEBI:61694"/>
    </reaction>
    <physiologicalReaction direction="left-to-right" evidence="14">
        <dbReference type="Rhea" id="RHEA:28784"/>
    </physiologicalReaction>
</comment>
<evidence type="ECO:0000313" key="16">
    <source>
        <dbReference type="EMBL" id="UYV68354.1"/>
    </source>
</evidence>
<dbReference type="EMBL" id="CP092867">
    <property type="protein sequence ID" value="UYV68354.1"/>
    <property type="molecule type" value="Genomic_DNA"/>
</dbReference>
<organism evidence="16 17">
    <name type="scientific">Cordylochernes scorpioides</name>
    <dbReference type="NCBI Taxonomy" id="51811"/>
    <lineage>
        <taxon>Eukaryota</taxon>
        <taxon>Metazoa</taxon>
        <taxon>Ecdysozoa</taxon>
        <taxon>Arthropoda</taxon>
        <taxon>Chelicerata</taxon>
        <taxon>Arachnida</taxon>
        <taxon>Pseudoscorpiones</taxon>
        <taxon>Cheliferoidea</taxon>
        <taxon>Chernetidae</taxon>
        <taxon>Cordylochernes</taxon>
    </lineage>
</organism>
<evidence type="ECO:0000256" key="3">
    <source>
        <dbReference type="ARBA" id="ARBA00022438"/>
    </source>
</evidence>
<evidence type="ECO:0000259" key="15">
    <source>
        <dbReference type="PROSITE" id="PS00631"/>
    </source>
</evidence>
<evidence type="ECO:0000256" key="2">
    <source>
        <dbReference type="ARBA" id="ARBA00014190"/>
    </source>
</evidence>
<comment type="catalytic activity">
    <reaction evidence="13">
        <text>S-benzyl-L-cysteinylglycine + H2O = S-benzyl-L-cysteine + glycine</text>
        <dbReference type="Rhea" id="RHEA:62568"/>
        <dbReference type="ChEBI" id="CHEBI:15377"/>
        <dbReference type="ChEBI" id="CHEBI:57305"/>
        <dbReference type="ChEBI" id="CHEBI:145802"/>
        <dbReference type="ChEBI" id="CHEBI:145803"/>
    </reaction>
    <physiologicalReaction direction="left-to-right" evidence="13">
        <dbReference type="Rhea" id="RHEA:62569"/>
    </physiologicalReaction>
</comment>
<dbReference type="CDD" id="cd00433">
    <property type="entry name" value="Peptidase_M17"/>
    <property type="match status" value="1"/>
</dbReference>
<evidence type="ECO:0000256" key="13">
    <source>
        <dbReference type="ARBA" id="ARBA00047881"/>
    </source>
</evidence>
<evidence type="ECO:0000256" key="11">
    <source>
        <dbReference type="ARBA" id="ARBA00031564"/>
    </source>
</evidence>
<reference evidence="16 17" key="1">
    <citation type="submission" date="2022-01" db="EMBL/GenBank/DDBJ databases">
        <title>A chromosomal length assembly of Cordylochernes scorpioides.</title>
        <authorList>
            <person name="Zeh D."/>
            <person name="Zeh J."/>
        </authorList>
    </citation>
    <scope>NUCLEOTIDE SEQUENCE [LARGE SCALE GENOMIC DNA]</scope>
    <source>
        <strain evidence="16">IN4F17</strain>
        <tissue evidence="16">Whole Body</tissue>
    </source>
</reference>
<dbReference type="InterPro" id="IPR008283">
    <property type="entry name" value="Peptidase_M17_N"/>
</dbReference>
<evidence type="ECO:0000256" key="8">
    <source>
        <dbReference type="ARBA" id="ARBA00029605"/>
    </source>
</evidence>
<comment type="similarity">
    <text evidence="1">Belongs to the peptidase M17 family.</text>
</comment>
<keyword evidence="3" id="KW-0031">Aminopeptidase</keyword>
<evidence type="ECO:0000256" key="1">
    <source>
        <dbReference type="ARBA" id="ARBA00009528"/>
    </source>
</evidence>
<dbReference type="Gene3D" id="3.40.220.10">
    <property type="entry name" value="Leucine Aminopeptidase, subunit E, domain 1"/>
    <property type="match status" value="1"/>
</dbReference>
<accession>A0ABY6KHN7</accession>
<dbReference type="PANTHER" id="PTHR11963">
    <property type="entry name" value="LEUCINE AMINOPEPTIDASE-RELATED"/>
    <property type="match status" value="1"/>
</dbReference>
<evidence type="ECO:0000256" key="9">
    <source>
        <dbReference type="ARBA" id="ARBA00030930"/>
    </source>
</evidence>
<comment type="catalytic activity">
    <reaction evidence="6">
        <text>an S-substituted L-cysteinylglycine + H2O = an S-substituted L-cysteine + glycine</text>
        <dbReference type="Rhea" id="RHEA:60444"/>
        <dbReference type="ChEBI" id="CHEBI:15377"/>
        <dbReference type="ChEBI" id="CHEBI:57305"/>
        <dbReference type="ChEBI" id="CHEBI:58717"/>
        <dbReference type="ChEBI" id="CHEBI:143103"/>
        <dbReference type="EC" id="3.4.13.23"/>
    </reaction>
    <physiologicalReaction direction="left-to-right" evidence="6">
        <dbReference type="Rhea" id="RHEA:60445"/>
    </physiologicalReaction>
</comment>
<dbReference type="InterPro" id="IPR011356">
    <property type="entry name" value="Leucine_aapep/pepB"/>
</dbReference>
<proteinExistence type="inferred from homology"/>
<keyword evidence="4" id="KW-0645">Protease</keyword>
<sequence>MESLRVNSLNHILANLKQYTTCTFNLFFLQEKSQILGKQCVCHNGCCVQEYPCVSVVNLGPSNAGYNESEDIDERKENVRIAVAVGAKQLREVGVTSIDVDSCGDAEAAAEGTTLGLWSYDELKKKSSQKPKIAVNLLDSSELSMKGWQTGVIKGNGQNLARRLMETPANLMTPTKFAEVAKSVLKVATVTVRDKAWAEAQKMGSYLSVTQGTDEPPCFLEISYMTGRPEDKPVVLVGKGITFDSGGICLKPSSGMDKMRADMGGAACTLSTIYTLEQLGVPANVIGLIPLTENLINGKATKPGDVVVAMNGKSIQIDNTDAEGRLVLADALCYAHTLNPQAILDMATLTGAMMVALGSGAAGVYTSSNHIWSLLQKSGGVTGDRVWRMPLWNHYSRQVGDSQLADLNNIGKYGREGGCCTAAAFLREFVTTSEWAHIDIAGVMEAKDEVAYLPKGMAGIDVELFDVLTREISGQLGVQ</sequence>
<comment type="function">
    <text evidence="12">Cytosolic metallopeptidase that catalyzes the removal of unsubstituted N-terminal hydrophobic amino acids from various peptides. The presence of Zn(2+) ions is essential for the peptidase activity, and the association with other cofactors can modulate the substrate spectificity of the enzyme. For instance, in the presence of Mn(2+), it displays a specific Cys-Gly hydrolyzing activity of Cys-Gly-S-conjugates. Involved in the metabolism of glutathione and in the degradation of glutathione S-conjugates, which may play a role in the control of the cell redox status.</text>
</comment>
<dbReference type="Pfam" id="PF00883">
    <property type="entry name" value="Peptidase_M17"/>
    <property type="match status" value="1"/>
</dbReference>